<accession>A0A7S4KB44</accession>
<reference evidence="2" key="1">
    <citation type="submission" date="2021-01" db="EMBL/GenBank/DDBJ databases">
        <authorList>
            <person name="Corre E."/>
            <person name="Pelletier E."/>
            <person name="Niang G."/>
            <person name="Scheremetjew M."/>
            <person name="Finn R."/>
            <person name="Kale V."/>
            <person name="Holt S."/>
            <person name="Cochrane G."/>
            <person name="Meng A."/>
            <person name="Brown T."/>
            <person name="Cohen L."/>
        </authorList>
    </citation>
    <scope>NUCLEOTIDE SEQUENCE</scope>
    <source>
        <strain evidence="2">Isolate 1302-5</strain>
    </source>
</reference>
<evidence type="ECO:0008006" key="3">
    <source>
        <dbReference type="Google" id="ProtNLM"/>
    </source>
</evidence>
<feature type="region of interest" description="Disordered" evidence="1">
    <location>
        <begin position="117"/>
        <end position="167"/>
    </location>
</feature>
<proteinExistence type="predicted"/>
<name>A0A7S4KB44_9STRA</name>
<dbReference type="InterPro" id="IPR036465">
    <property type="entry name" value="vWFA_dom_sf"/>
</dbReference>
<gene>
    <name evidence="2" type="ORF">OAUR00152_LOCUS42263</name>
</gene>
<dbReference type="AlphaFoldDB" id="A0A7S4KB44"/>
<evidence type="ECO:0000313" key="2">
    <source>
        <dbReference type="EMBL" id="CAE2289396.1"/>
    </source>
</evidence>
<dbReference type="EMBL" id="HBKQ01061954">
    <property type="protein sequence ID" value="CAE2289396.1"/>
    <property type="molecule type" value="Transcribed_RNA"/>
</dbReference>
<organism evidence="2">
    <name type="scientific">Odontella aurita</name>
    <dbReference type="NCBI Taxonomy" id="265563"/>
    <lineage>
        <taxon>Eukaryota</taxon>
        <taxon>Sar</taxon>
        <taxon>Stramenopiles</taxon>
        <taxon>Ochrophyta</taxon>
        <taxon>Bacillariophyta</taxon>
        <taxon>Mediophyceae</taxon>
        <taxon>Biddulphiophycidae</taxon>
        <taxon>Eupodiscales</taxon>
        <taxon>Odontellaceae</taxon>
        <taxon>Odontella</taxon>
    </lineage>
</organism>
<dbReference type="SUPFAM" id="SSF53300">
    <property type="entry name" value="vWA-like"/>
    <property type="match status" value="1"/>
</dbReference>
<feature type="region of interest" description="Disordered" evidence="1">
    <location>
        <begin position="1"/>
        <end position="27"/>
    </location>
</feature>
<feature type="region of interest" description="Disordered" evidence="1">
    <location>
        <begin position="370"/>
        <end position="392"/>
    </location>
</feature>
<feature type="compositionally biased region" description="Low complexity" evidence="1">
    <location>
        <begin position="370"/>
        <end position="387"/>
    </location>
</feature>
<feature type="compositionally biased region" description="Low complexity" evidence="1">
    <location>
        <begin position="10"/>
        <end position="21"/>
    </location>
</feature>
<protein>
    <recommendedName>
        <fullName evidence="3">VWFA domain-containing protein</fullName>
    </recommendedName>
</protein>
<feature type="region of interest" description="Disordered" evidence="1">
    <location>
        <begin position="236"/>
        <end position="281"/>
    </location>
</feature>
<feature type="compositionally biased region" description="Basic residues" evidence="1">
    <location>
        <begin position="122"/>
        <end position="140"/>
    </location>
</feature>
<feature type="compositionally biased region" description="Low complexity" evidence="1">
    <location>
        <begin position="265"/>
        <end position="281"/>
    </location>
</feature>
<feature type="region of interest" description="Disordered" evidence="1">
    <location>
        <begin position="528"/>
        <end position="593"/>
    </location>
</feature>
<sequence length="1011" mass="107372">MEATHKKVPSKGSSSANSGSAITPAPNNTYYQKESAWMGRLAERNSEVSFDAGFGSTAAGQVQKHAQDTRHTPCLVNTSNDVGAGIYGTGAVYGSAYGAQTEPNCLYYDADRLMMSPQQQKQGRRHNPSGRRSPSRRHSPSHTPSRAAVTSIYGSETGDITTPYSSGEHYDINSRYAHGGMTPEQYDAYKKAQERTLQQRGTVANPHLVAAAGDTAAEEAIHFGSGNAAAAAAADSILDPAGGPPPSRGGNRHRHRGRAIDNAADRSSVASSVPSGVAHGGMTPEQLDAYRKAQEKAAASGTAVGFVVGTGGGGGGTGQLANPRLAALSMQEQEIEDKSRLKEDNPIRQGRVVPVWESRRDGLATADVEPAPAGAPGGALDPQAAGTGARGGAGVAQEQIDAYEKARAQAGRSGGGAAIAQEQVDAYEKARARGQVGAAQVANPRLAAASAAGGGGVALEQVEAYAKAQARAQVGASQVANPRLAAASGAGGPVAQEQVDAYAKAQAREGVQRDLVAQEQVDAYAKAQAKGVDVPATPRSHPLERTQQQQQQQQAPGRHHQPDIRLDVTGGAHPSRSADQSPYARRADEDAVPRHREGINEELMSRHLITNGFTTGLASALVSRCASCPLRVWLVDNSGSMLGTDGHRVVQDARTQGRVNAVDCTRWEEVSSAVTWHAQMCAVLKAPVVFRMLNDPGRPFPQQMSVAERSAAQLREQAASSNRDDAAEQQLLAGGGHLVRETFRRTRPTGGSNLSRHLRAIYDSVSGMADNLRQDKQRVAVVVVTDGFPTDDFGTESDDNSDEFVDILRKFAGLPVWIVIRLSTDERRVIEYYNGIDSYFSELGPDLSVDVLDDFVGEAGEVRRANPWLNYALPLHLCRESGMRFEAFDALDERLLRPSEVRDVCNILFGRGPAAGPMTGSAMLLPFPDPDDDWPAFSQDLRRAVESEREQWDPVKEKVAPWIDFRELERIYSGGVVSVKGVGGAGAGAILGSAGGMEPEGKKQGCACVIQ</sequence>
<feature type="compositionally biased region" description="Polar residues" evidence="1">
    <location>
        <begin position="152"/>
        <end position="165"/>
    </location>
</feature>
<evidence type="ECO:0000256" key="1">
    <source>
        <dbReference type="SAM" id="MobiDB-lite"/>
    </source>
</evidence>